<dbReference type="NCBIfam" id="TIGR01484">
    <property type="entry name" value="HAD-SF-IIB"/>
    <property type="match status" value="1"/>
</dbReference>
<proteinExistence type="predicted"/>
<dbReference type="InterPro" id="IPR000150">
    <property type="entry name" value="Cof"/>
</dbReference>
<dbReference type="CDD" id="cd07516">
    <property type="entry name" value="HAD_Pase"/>
    <property type="match status" value="1"/>
</dbReference>
<dbReference type="PANTHER" id="PTHR10000:SF55">
    <property type="entry name" value="5-AMINO-6-(5-PHOSPHO-D-RIBITYLAMINO)URACIL PHOSPHATASE YCSE"/>
    <property type="match status" value="1"/>
</dbReference>
<protein>
    <submittedName>
        <fullName evidence="1">HAD family phosphatase</fullName>
    </submittedName>
</protein>
<organism evidence="1 2">
    <name type="scientific">Candidatus Onthenecus intestinigallinarum</name>
    <dbReference type="NCBI Taxonomy" id="2840875"/>
    <lineage>
        <taxon>Bacteria</taxon>
        <taxon>Bacillati</taxon>
        <taxon>Bacillota</taxon>
        <taxon>Clostridia</taxon>
        <taxon>Eubacteriales</taxon>
        <taxon>Candidatus Onthenecus</taxon>
    </lineage>
</organism>
<dbReference type="Proteomes" id="UP000886887">
    <property type="component" value="Unassembled WGS sequence"/>
</dbReference>
<evidence type="ECO:0000313" key="1">
    <source>
        <dbReference type="EMBL" id="HIQ71389.1"/>
    </source>
</evidence>
<evidence type="ECO:0000313" key="2">
    <source>
        <dbReference type="Proteomes" id="UP000886887"/>
    </source>
</evidence>
<reference evidence="1" key="1">
    <citation type="submission" date="2020-10" db="EMBL/GenBank/DDBJ databases">
        <authorList>
            <person name="Gilroy R."/>
        </authorList>
    </citation>
    <scope>NUCLEOTIDE SEQUENCE</scope>
    <source>
        <strain evidence="1">ChiSxjej2B14-6234</strain>
    </source>
</reference>
<name>A0A9D1CRD7_9FIRM</name>
<accession>A0A9D1CRD7</accession>
<dbReference type="SFLD" id="SFLDG01140">
    <property type="entry name" value="C2.B:_Phosphomannomutase_and_P"/>
    <property type="match status" value="1"/>
</dbReference>
<dbReference type="InterPro" id="IPR023214">
    <property type="entry name" value="HAD_sf"/>
</dbReference>
<dbReference type="GO" id="GO:0005829">
    <property type="term" value="C:cytosol"/>
    <property type="evidence" value="ECO:0007669"/>
    <property type="project" value="TreeGrafter"/>
</dbReference>
<dbReference type="GO" id="GO:0016791">
    <property type="term" value="F:phosphatase activity"/>
    <property type="evidence" value="ECO:0007669"/>
    <property type="project" value="TreeGrafter"/>
</dbReference>
<reference evidence="1" key="2">
    <citation type="journal article" date="2021" name="PeerJ">
        <title>Extensive microbial diversity within the chicken gut microbiome revealed by metagenomics and culture.</title>
        <authorList>
            <person name="Gilroy R."/>
            <person name="Ravi A."/>
            <person name="Getino M."/>
            <person name="Pursley I."/>
            <person name="Horton D.L."/>
            <person name="Alikhan N.F."/>
            <person name="Baker D."/>
            <person name="Gharbi K."/>
            <person name="Hall N."/>
            <person name="Watson M."/>
            <person name="Adriaenssens E.M."/>
            <person name="Foster-Nyarko E."/>
            <person name="Jarju S."/>
            <person name="Secka A."/>
            <person name="Antonio M."/>
            <person name="Oren A."/>
            <person name="Chaudhuri R.R."/>
            <person name="La Ragione R."/>
            <person name="Hildebrand F."/>
            <person name="Pallen M.J."/>
        </authorList>
    </citation>
    <scope>NUCLEOTIDE SEQUENCE</scope>
    <source>
        <strain evidence="1">ChiSxjej2B14-6234</strain>
    </source>
</reference>
<dbReference type="InterPro" id="IPR036412">
    <property type="entry name" value="HAD-like_sf"/>
</dbReference>
<sequence>MKPIRMIAVDMDGTLLDSSQQIPKENAQALIEAARAGIAVVICSGRMVEDVSRFARESDIPCMIASGNGARLLDAPLPGGRIIARHDMPTDGTIQHVLDVLLEEGLIVNGFRDGEVYTVRPAGAPQWQHHLARRKLARIFYGEEPMRRAAQAGLIKIVAVQMKADGSLARARERLRDVAGIETTSSWTDNIEIMPAGVDKGSALRELGAYLGIAPEEIMAIGDQENDRPMLQLAGHSTAMGNATDEIKALCRHQTRTNDEAGVAWAVHRWALGEERA</sequence>
<dbReference type="Pfam" id="PF08282">
    <property type="entry name" value="Hydrolase_3"/>
    <property type="match status" value="1"/>
</dbReference>
<dbReference type="GO" id="GO:0000287">
    <property type="term" value="F:magnesium ion binding"/>
    <property type="evidence" value="ECO:0007669"/>
    <property type="project" value="TreeGrafter"/>
</dbReference>
<dbReference type="EMBL" id="DVFJ01000011">
    <property type="protein sequence ID" value="HIQ71389.1"/>
    <property type="molecule type" value="Genomic_DNA"/>
</dbReference>
<comment type="caution">
    <text evidence="1">The sequence shown here is derived from an EMBL/GenBank/DDBJ whole genome shotgun (WGS) entry which is preliminary data.</text>
</comment>
<dbReference type="PROSITE" id="PS01229">
    <property type="entry name" value="COF_2"/>
    <property type="match status" value="1"/>
</dbReference>
<dbReference type="NCBIfam" id="TIGR00099">
    <property type="entry name" value="Cof-subfamily"/>
    <property type="match status" value="1"/>
</dbReference>
<gene>
    <name evidence="1" type="ORF">IAB73_04160</name>
</gene>
<dbReference type="AlphaFoldDB" id="A0A9D1CRD7"/>
<dbReference type="SFLD" id="SFLDS00003">
    <property type="entry name" value="Haloacid_Dehalogenase"/>
    <property type="match status" value="1"/>
</dbReference>
<dbReference type="InterPro" id="IPR006379">
    <property type="entry name" value="HAD-SF_hydro_IIB"/>
</dbReference>
<dbReference type="Gene3D" id="3.30.1240.10">
    <property type="match status" value="1"/>
</dbReference>
<dbReference type="PANTHER" id="PTHR10000">
    <property type="entry name" value="PHOSPHOSERINE PHOSPHATASE"/>
    <property type="match status" value="1"/>
</dbReference>
<dbReference type="Gene3D" id="3.40.50.1000">
    <property type="entry name" value="HAD superfamily/HAD-like"/>
    <property type="match status" value="1"/>
</dbReference>
<dbReference type="SUPFAM" id="SSF56784">
    <property type="entry name" value="HAD-like"/>
    <property type="match status" value="1"/>
</dbReference>